<accession>A0A2X0VCU5</accession>
<feature type="compositionally biased region" description="Acidic residues" evidence="6">
    <location>
        <begin position="116"/>
        <end position="125"/>
    </location>
</feature>
<evidence type="ECO:0008006" key="10">
    <source>
        <dbReference type="Google" id="ProtNLM"/>
    </source>
</evidence>
<dbReference type="GO" id="GO:0005886">
    <property type="term" value="C:plasma membrane"/>
    <property type="evidence" value="ECO:0007669"/>
    <property type="project" value="UniProtKB-SubCell"/>
</dbReference>
<feature type="transmembrane region" description="Helical" evidence="7">
    <location>
        <begin position="899"/>
        <end position="924"/>
    </location>
</feature>
<evidence type="ECO:0000256" key="2">
    <source>
        <dbReference type="ARBA" id="ARBA00022475"/>
    </source>
</evidence>
<reference evidence="8 9" key="1">
    <citation type="submission" date="2018-06" db="EMBL/GenBank/DDBJ databases">
        <authorList>
            <consortium name="Pathogen Informatics"/>
            <person name="Doyle S."/>
        </authorList>
    </citation>
    <scope>NUCLEOTIDE SEQUENCE [LARGE SCALE GENOMIC DNA]</scope>
    <source>
        <strain evidence="8 9">NCTC9935</strain>
    </source>
</reference>
<feature type="transmembrane region" description="Helical" evidence="7">
    <location>
        <begin position="272"/>
        <end position="296"/>
    </location>
</feature>
<keyword evidence="5 7" id="KW-0472">Membrane</keyword>
<dbReference type="OrthoDB" id="5242664at2"/>
<dbReference type="PANTHER" id="PTHR39087:SF2">
    <property type="entry name" value="UPF0104 MEMBRANE PROTEIN MJ1595"/>
    <property type="match status" value="1"/>
</dbReference>
<keyword evidence="4 7" id="KW-1133">Transmembrane helix</keyword>
<evidence type="ECO:0000313" key="9">
    <source>
        <dbReference type="Proteomes" id="UP000250192"/>
    </source>
</evidence>
<dbReference type="EMBL" id="UAPR01000002">
    <property type="protein sequence ID" value="SPT55317.1"/>
    <property type="molecule type" value="Genomic_DNA"/>
</dbReference>
<dbReference type="SUPFAM" id="SSF56112">
    <property type="entry name" value="Protein kinase-like (PK-like)"/>
    <property type="match status" value="1"/>
</dbReference>
<evidence type="ECO:0000313" key="8">
    <source>
        <dbReference type="EMBL" id="SPT55317.1"/>
    </source>
</evidence>
<feature type="transmembrane region" description="Helical" evidence="7">
    <location>
        <begin position="817"/>
        <end position="841"/>
    </location>
</feature>
<dbReference type="InterPro" id="IPR011009">
    <property type="entry name" value="Kinase-like_dom_sf"/>
</dbReference>
<organism evidence="8 9">
    <name type="scientific">Schaalia odontolytica</name>
    <dbReference type="NCBI Taxonomy" id="1660"/>
    <lineage>
        <taxon>Bacteria</taxon>
        <taxon>Bacillati</taxon>
        <taxon>Actinomycetota</taxon>
        <taxon>Actinomycetes</taxon>
        <taxon>Actinomycetales</taxon>
        <taxon>Actinomycetaceae</taxon>
        <taxon>Schaalia</taxon>
    </lineage>
</organism>
<feature type="region of interest" description="Disordered" evidence="6">
    <location>
        <begin position="146"/>
        <end position="165"/>
    </location>
</feature>
<feature type="transmembrane region" description="Helical" evidence="7">
    <location>
        <begin position="239"/>
        <end position="265"/>
    </location>
</feature>
<sequence>MRKRKDSHDGSPVADTNLLFVPSSSDNSAENGVDALMGMIDEAGAQAAPPPEAVTSEARTELTVPVIAPDTTTAPVTTPPSIPPSRVQSDEAEAASSPQSDSAHTSTLPPAVPPADSDDAADTDEPIQASSTPEATDSERALGTEDNATAKVSDEETQSTLAPASGEIAANLPVRRMRLPRPVYIADRISSVRRRREDVVDVVLSLIAILIIWTIGALASATTHGVTMDVLRFQLIRKILVLPVSITEGLIILTTPILVIVSLALRRRLQAIIQVLVTSLVAAVGSWIIILLTGLLPSDLTAPLSVDRALATQGSQTGIAIAINLVIVTLCALFTSAGEAQSMKAIRWGWTGLWIILMLGVLRSTMTLPVAFISVFLGRAFGSGSRWIMGYDDQRAKGAKLVEALLGIGITPSRIVRTDLDTTEEPLATWAVAENPRGHLTQMPADLGDMGVTVTRRPNHDHYRHYQAWSDTGLTYELIAMDPGQELTGTLLEMWNNLRLRGISRWVSPSLKAQAERSSFTTLQALRAGVFTQEPIGIAASADSIIMVMSALPPTTPLTELGEDASDEVLDRAWEQLRFAHSRGISHRALTPEAVVVDASSDVWLLDWDSGEVATTELNQSIDIAQMLVLTALAVGPERALEAGRRCVGEATLVSCAPVIQKPVLPAEVNQRLRRSDLLSELRAALVGDSEAETAPTADLQRFRPRTIFTIAVAFIAVFIVVGSLNFSDIVTTVKSANLWWMLASAALGCLIWAGSAIPLIALSPEKLGFKDTFIAQVAASIITIVAPAGVGPAALNLRYLRKRRVPTAMAVTTVTLMQISQALVTIILLLLVMVIAGSSLSVSVPYGTILGVVAVVMVAVGVIVAVPKVRRWIWAKVRPTWQQVYPRLLWIIGQPRRLAAVIGGNLLMNIGYVGAFWTALIAMGGSLNFSTVSITYLTANAAGSFIPSPGGIGTVETALTSGLTVAGISSSVAITTALLYRLVTFYGRIPFGWLAMKYMEKKNLI</sequence>
<dbReference type="GeneID" id="93758280"/>
<feature type="transmembrane region" description="Helical" evidence="7">
    <location>
        <begin position="847"/>
        <end position="867"/>
    </location>
</feature>
<comment type="subcellular location">
    <subcellularLocation>
        <location evidence="1">Cell membrane</location>
        <topology evidence="1">Multi-pass membrane protein</topology>
    </subcellularLocation>
</comment>
<dbReference type="PANTHER" id="PTHR39087">
    <property type="entry name" value="UPF0104 MEMBRANE PROTEIN MJ1595"/>
    <property type="match status" value="1"/>
</dbReference>
<dbReference type="STRING" id="1660.APY09_02355"/>
<feature type="transmembrane region" description="Helical" evidence="7">
    <location>
        <begin position="199"/>
        <end position="219"/>
    </location>
</feature>
<feature type="compositionally biased region" description="Polar residues" evidence="6">
    <location>
        <begin position="96"/>
        <end position="108"/>
    </location>
</feature>
<evidence type="ECO:0000256" key="3">
    <source>
        <dbReference type="ARBA" id="ARBA00022692"/>
    </source>
</evidence>
<dbReference type="InterPro" id="IPR022791">
    <property type="entry name" value="L-PG_synthase/AglD"/>
</dbReference>
<feature type="transmembrane region" description="Helical" evidence="7">
    <location>
        <begin position="708"/>
        <end position="727"/>
    </location>
</feature>
<feature type="compositionally biased region" description="Low complexity" evidence="6">
    <location>
        <begin position="63"/>
        <end position="76"/>
    </location>
</feature>
<evidence type="ECO:0000256" key="5">
    <source>
        <dbReference type="ARBA" id="ARBA00023136"/>
    </source>
</evidence>
<protein>
    <recommendedName>
        <fullName evidence="10">TIGR00374 family protein</fullName>
    </recommendedName>
</protein>
<keyword evidence="3 7" id="KW-0812">Transmembrane</keyword>
<keyword evidence="2" id="KW-1003">Cell membrane</keyword>
<evidence type="ECO:0000256" key="6">
    <source>
        <dbReference type="SAM" id="MobiDB-lite"/>
    </source>
</evidence>
<feature type="transmembrane region" description="Helical" evidence="7">
    <location>
        <begin position="316"/>
        <end position="336"/>
    </location>
</feature>
<dbReference type="RefSeq" id="WP_111823352.1">
    <property type="nucleotide sequence ID" value="NZ_CBDERX010000030.1"/>
</dbReference>
<evidence type="ECO:0000256" key="1">
    <source>
        <dbReference type="ARBA" id="ARBA00004651"/>
    </source>
</evidence>
<feature type="transmembrane region" description="Helical" evidence="7">
    <location>
        <begin position="959"/>
        <end position="981"/>
    </location>
</feature>
<dbReference type="Proteomes" id="UP000250192">
    <property type="component" value="Unassembled WGS sequence"/>
</dbReference>
<name>A0A2X0VCU5_9ACTO</name>
<evidence type="ECO:0000256" key="4">
    <source>
        <dbReference type="ARBA" id="ARBA00022989"/>
    </source>
</evidence>
<keyword evidence="9" id="KW-1185">Reference proteome</keyword>
<gene>
    <name evidence="8" type="ORF">NCTC9935_00815</name>
</gene>
<feature type="transmembrane region" description="Helical" evidence="7">
    <location>
        <begin position="348"/>
        <end position="377"/>
    </location>
</feature>
<proteinExistence type="predicted"/>
<dbReference type="Pfam" id="PF03706">
    <property type="entry name" value="LPG_synthase_TM"/>
    <property type="match status" value="1"/>
</dbReference>
<feature type="region of interest" description="Disordered" evidence="6">
    <location>
        <begin position="1"/>
        <end position="141"/>
    </location>
</feature>
<dbReference type="AlphaFoldDB" id="A0A2X0VCU5"/>
<evidence type="ECO:0000256" key="7">
    <source>
        <dbReference type="SAM" id="Phobius"/>
    </source>
</evidence>
<feature type="transmembrane region" description="Helical" evidence="7">
    <location>
        <begin position="739"/>
        <end position="762"/>
    </location>
</feature>
<feature type="transmembrane region" description="Helical" evidence="7">
    <location>
        <begin position="774"/>
        <end position="796"/>
    </location>
</feature>